<dbReference type="RefSeq" id="WP_218842359.1">
    <property type="nucleotide sequence ID" value="NZ_BAAAPP010000004.1"/>
</dbReference>
<organism evidence="6 7">
    <name type="scientific">Nocardioides marinus</name>
    <dbReference type="NCBI Taxonomy" id="374514"/>
    <lineage>
        <taxon>Bacteria</taxon>
        <taxon>Bacillati</taxon>
        <taxon>Actinomycetota</taxon>
        <taxon>Actinomycetes</taxon>
        <taxon>Propionibacteriales</taxon>
        <taxon>Nocardioidaceae</taxon>
        <taxon>Nocardioides</taxon>
    </lineage>
</organism>
<feature type="domain" description="HTH tetR-type" evidence="5">
    <location>
        <begin position="18"/>
        <end position="78"/>
    </location>
</feature>
<evidence type="ECO:0000259" key="5">
    <source>
        <dbReference type="PROSITE" id="PS50977"/>
    </source>
</evidence>
<dbReference type="PANTHER" id="PTHR30055">
    <property type="entry name" value="HTH-TYPE TRANSCRIPTIONAL REGULATOR RUTR"/>
    <property type="match status" value="1"/>
</dbReference>
<keyword evidence="2 4" id="KW-0238">DNA-binding</keyword>
<evidence type="ECO:0000313" key="7">
    <source>
        <dbReference type="Proteomes" id="UP000537326"/>
    </source>
</evidence>
<dbReference type="InterPro" id="IPR009057">
    <property type="entry name" value="Homeodomain-like_sf"/>
</dbReference>
<dbReference type="Proteomes" id="UP000537326">
    <property type="component" value="Unassembled WGS sequence"/>
</dbReference>
<dbReference type="GO" id="GO:0000976">
    <property type="term" value="F:transcription cis-regulatory region binding"/>
    <property type="evidence" value="ECO:0007669"/>
    <property type="project" value="TreeGrafter"/>
</dbReference>
<dbReference type="GO" id="GO:0003700">
    <property type="term" value="F:DNA-binding transcription factor activity"/>
    <property type="evidence" value="ECO:0007669"/>
    <property type="project" value="TreeGrafter"/>
</dbReference>
<name>A0A7Y9YEX3_9ACTN</name>
<proteinExistence type="predicted"/>
<feature type="DNA-binding region" description="H-T-H motif" evidence="4">
    <location>
        <begin position="41"/>
        <end position="60"/>
    </location>
</feature>
<dbReference type="InterPro" id="IPR050109">
    <property type="entry name" value="HTH-type_TetR-like_transc_reg"/>
</dbReference>
<sequence>MSSQVSMVARQAVDGRRAETLEKLLEAGSEELRAVGHDALTVRSVAARAGVSPATAYTYVASKNHLFAELFWRYLDSDRPAVSGSGALERLRATTRALAGQLAAAPELAAAVTPALLSSDPDVERLRLRIGGEFLDRFAESIGDDIPADRVDPVLETLVMAFSGALLQTGMGLITYAELADRLDPVVGTILEGHL</sequence>
<keyword evidence="7" id="KW-1185">Reference proteome</keyword>
<evidence type="ECO:0000256" key="4">
    <source>
        <dbReference type="PROSITE-ProRule" id="PRU00335"/>
    </source>
</evidence>
<keyword evidence="3" id="KW-0804">Transcription</keyword>
<dbReference type="InterPro" id="IPR001647">
    <property type="entry name" value="HTH_TetR"/>
</dbReference>
<evidence type="ECO:0000256" key="2">
    <source>
        <dbReference type="ARBA" id="ARBA00023125"/>
    </source>
</evidence>
<keyword evidence="1" id="KW-0805">Transcription regulation</keyword>
<comment type="caution">
    <text evidence="6">The sequence shown here is derived from an EMBL/GenBank/DDBJ whole genome shotgun (WGS) entry which is preliminary data.</text>
</comment>
<evidence type="ECO:0000313" key="6">
    <source>
        <dbReference type="EMBL" id="NYI09972.1"/>
    </source>
</evidence>
<evidence type="ECO:0000256" key="3">
    <source>
        <dbReference type="ARBA" id="ARBA00023163"/>
    </source>
</evidence>
<dbReference type="PANTHER" id="PTHR30055:SF234">
    <property type="entry name" value="HTH-TYPE TRANSCRIPTIONAL REGULATOR BETI"/>
    <property type="match status" value="1"/>
</dbReference>
<dbReference type="SUPFAM" id="SSF46689">
    <property type="entry name" value="Homeodomain-like"/>
    <property type="match status" value="1"/>
</dbReference>
<dbReference type="Gene3D" id="1.10.357.10">
    <property type="entry name" value="Tetracycline Repressor, domain 2"/>
    <property type="match status" value="1"/>
</dbReference>
<dbReference type="Pfam" id="PF00440">
    <property type="entry name" value="TetR_N"/>
    <property type="match status" value="1"/>
</dbReference>
<dbReference type="PROSITE" id="PS50977">
    <property type="entry name" value="HTH_TETR_2"/>
    <property type="match status" value="1"/>
</dbReference>
<reference evidence="6 7" key="1">
    <citation type="submission" date="2020-07" db="EMBL/GenBank/DDBJ databases">
        <title>Sequencing the genomes of 1000 actinobacteria strains.</title>
        <authorList>
            <person name="Klenk H.-P."/>
        </authorList>
    </citation>
    <scope>NUCLEOTIDE SEQUENCE [LARGE SCALE GENOMIC DNA]</scope>
    <source>
        <strain evidence="6 7">DSM 18248</strain>
    </source>
</reference>
<protein>
    <submittedName>
        <fullName evidence="6">AcrR family transcriptional regulator</fullName>
    </submittedName>
</protein>
<accession>A0A7Y9YEX3</accession>
<evidence type="ECO:0000256" key="1">
    <source>
        <dbReference type="ARBA" id="ARBA00023015"/>
    </source>
</evidence>
<dbReference type="AlphaFoldDB" id="A0A7Y9YEX3"/>
<dbReference type="EMBL" id="JACBZI010000001">
    <property type="protein sequence ID" value="NYI09972.1"/>
    <property type="molecule type" value="Genomic_DNA"/>
</dbReference>
<gene>
    <name evidence="6" type="ORF">BKA05_001487</name>
</gene>